<organism evidence="2 3">
    <name type="scientific">Endocarpon pusillum</name>
    <dbReference type="NCBI Taxonomy" id="364733"/>
    <lineage>
        <taxon>Eukaryota</taxon>
        <taxon>Fungi</taxon>
        <taxon>Dikarya</taxon>
        <taxon>Ascomycota</taxon>
        <taxon>Pezizomycotina</taxon>
        <taxon>Eurotiomycetes</taxon>
        <taxon>Chaetothyriomycetidae</taxon>
        <taxon>Verrucariales</taxon>
        <taxon>Verrucariaceae</taxon>
        <taxon>Endocarpon</taxon>
    </lineage>
</organism>
<gene>
    <name evidence="2" type="ORF">GJ744_006220</name>
</gene>
<dbReference type="Proteomes" id="UP000606974">
    <property type="component" value="Unassembled WGS sequence"/>
</dbReference>
<evidence type="ECO:0000256" key="1">
    <source>
        <dbReference type="SAM" id="MobiDB-lite"/>
    </source>
</evidence>
<reference evidence="2" key="1">
    <citation type="submission" date="2020-02" db="EMBL/GenBank/DDBJ databases">
        <authorList>
            <person name="Palmer J.M."/>
        </authorList>
    </citation>
    <scope>NUCLEOTIDE SEQUENCE</scope>
    <source>
        <strain evidence="2">EPUS1.4</strain>
        <tissue evidence="2">Thallus</tissue>
    </source>
</reference>
<dbReference type="OrthoDB" id="4207519at2759"/>
<comment type="caution">
    <text evidence="2">The sequence shown here is derived from an EMBL/GenBank/DDBJ whole genome shotgun (WGS) entry which is preliminary data.</text>
</comment>
<evidence type="ECO:0000313" key="3">
    <source>
        <dbReference type="Proteomes" id="UP000606974"/>
    </source>
</evidence>
<dbReference type="EMBL" id="JAACFV010000028">
    <property type="protein sequence ID" value="KAF7510608.1"/>
    <property type="molecule type" value="Genomic_DNA"/>
</dbReference>
<protein>
    <submittedName>
        <fullName evidence="2">Uncharacterized protein</fullName>
    </submittedName>
</protein>
<evidence type="ECO:0000313" key="2">
    <source>
        <dbReference type="EMBL" id="KAF7510608.1"/>
    </source>
</evidence>
<feature type="region of interest" description="Disordered" evidence="1">
    <location>
        <begin position="32"/>
        <end position="77"/>
    </location>
</feature>
<dbReference type="AlphaFoldDB" id="A0A8H7AK48"/>
<name>A0A8H7AK48_9EURO</name>
<sequence length="77" mass="8471">MNNEAKVRRATKSIMLGKANVMSFEALEQARAKRTAKEQAKVIGSRKRKRKDAPEPDMSEPKAKVARTCGSPDSVSP</sequence>
<accession>A0A8H7AK48</accession>
<keyword evidence="3" id="KW-1185">Reference proteome</keyword>
<proteinExistence type="predicted"/>